<dbReference type="EMBL" id="JBHMDY010000012">
    <property type="protein sequence ID" value="MFB9261037.1"/>
    <property type="molecule type" value="Genomic_DNA"/>
</dbReference>
<reference evidence="1 2" key="1">
    <citation type="submission" date="2024-09" db="EMBL/GenBank/DDBJ databases">
        <authorList>
            <person name="Sun Q."/>
            <person name="Mori K."/>
        </authorList>
    </citation>
    <scope>NUCLEOTIDE SEQUENCE [LARGE SCALE GENOMIC DNA]</scope>
    <source>
        <strain evidence="1 2">CCM 7659</strain>
    </source>
</reference>
<accession>A0ABV5JUH0</accession>
<dbReference type="Proteomes" id="UP001589700">
    <property type="component" value="Unassembled WGS sequence"/>
</dbReference>
<sequence length="47" mass="5203">MPVAPHTSTEEHPIYANTDACTFVFFFEGTVHNPEHPESSSSTRPQA</sequence>
<dbReference type="RefSeq" id="WP_182631925.1">
    <property type="nucleotide sequence ID" value="NZ_JAALDM010000100.1"/>
</dbReference>
<name>A0ABV5JUH0_9ACTN</name>
<proteinExistence type="predicted"/>
<keyword evidence="2" id="KW-1185">Reference proteome</keyword>
<organism evidence="1 2">
    <name type="scientific">Dietzia aerolata</name>
    <dbReference type="NCBI Taxonomy" id="595984"/>
    <lineage>
        <taxon>Bacteria</taxon>
        <taxon>Bacillati</taxon>
        <taxon>Actinomycetota</taxon>
        <taxon>Actinomycetes</taxon>
        <taxon>Mycobacteriales</taxon>
        <taxon>Dietziaceae</taxon>
        <taxon>Dietzia</taxon>
    </lineage>
</organism>
<gene>
    <name evidence="1" type="ORF">ACFFVD_14650</name>
</gene>
<comment type="caution">
    <text evidence="1">The sequence shown here is derived from an EMBL/GenBank/DDBJ whole genome shotgun (WGS) entry which is preliminary data.</text>
</comment>
<evidence type="ECO:0000313" key="1">
    <source>
        <dbReference type="EMBL" id="MFB9261037.1"/>
    </source>
</evidence>
<protein>
    <submittedName>
        <fullName evidence="1">Uncharacterized protein</fullName>
    </submittedName>
</protein>
<evidence type="ECO:0000313" key="2">
    <source>
        <dbReference type="Proteomes" id="UP001589700"/>
    </source>
</evidence>